<comment type="caution">
    <text evidence="2">The sequence shown here is derived from an EMBL/GenBank/DDBJ whole genome shotgun (WGS) entry which is preliminary data.</text>
</comment>
<dbReference type="Gene3D" id="2.40.50.140">
    <property type="entry name" value="Nucleic acid-binding proteins"/>
    <property type="match status" value="1"/>
</dbReference>
<accession>A0A7W4UEH9</accession>
<dbReference type="EMBL" id="JACHVX010000002">
    <property type="protein sequence ID" value="MBB2922723.1"/>
    <property type="molecule type" value="Genomic_DNA"/>
</dbReference>
<dbReference type="InterPro" id="IPR002059">
    <property type="entry name" value="CSP_DNA-bd"/>
</dbReference>
<dbReference type="Proteomes" id="UP000518206">
    <property type="component" value="Unassembled WGS sequence"/>
</dbReference>
<gene>
    <name evidence="2" type="ORF">FHR80_001635</name>
</gene>
<reference evidence="2 3" key="1">
    <citation type="submission" date="2020-08" db="EMBL/GenBank/DDBJ databases">
        <title>The Agave Microbiome: Exploring the role of microbial communities in plant adaptations to desert environments.</title>
        <authorList>
            <person name="Partida-Martinez L.P."/>
        </authorList>
    </citation>
    <scope>NUCLEOTIDE SEQUENCE [LARGE SCALE GENOMIC DNA]</scope>
    <source>
        <strain evidence="2 3">RAS26</strain>
    </source>
</reference>
<dbReference type="InterPro" id="IPR011129">
    <property type="entry name" value="CSD"/>
</dbReference>
<proteinExistence type="predicted"/>
<dbReference type="InterPro" id="IPR012340">
    <property type="entry name" value="NA-bd_OB-fold"/>
</dbReference>
<dbReference type="GO" id="GO:0003676">
    <property type="term" value="F:nucleic acid binding"/>
    <property type="evidence" value="ECO:0007669"/>
    <property type="project" value="InterPro"/>
</dbReference>
<feature type="domain" description="CSD" evidence="1">
    <location>
        <begin position="1"/>
        <end position="58"/>
    </location>
</feature>
<dbReference type="SUPFAM" id="SSF50249">
    <property type="entry name" value="Nucleic acid-binding proteins"/>
    <property type="match status" value="1"/>
</dbReference>
<dbReference type="PROSITE" id="PS51857">
    <property type="entry name" value="CSD_2"/>
    <property type="match status" value="1"/>
</dbReference>
<name>A0A7W4UEH9_9CELL</name>
<dbReference type="SMART" id="SM00357">
    <property type="entry name" value="CSP"/>
    <property type="match status" value="1"/>
</dbReference>
<protein>
    <submittedName>
        <fullName evidence="2">Cold shock CspA family protein</fullName>
    </submittedName>
</protein>
<dbReference type="RefSeq" id="WP_183295588.1">
    <property type="nucleotide sequence ID" value="NZ_JACHVX010000002.1"/>
</dbReference>
<evidence type="ECO:0000313" key="3">
    <source>
        <dbReference type="Proteomes" id="UP000518206"/>
    </source>
</evidence>
<dbReference type="AlphaFoldDB" id="A0A7W4UEH9"/>
<evidence type="ECO:0000313" key="2">
    <source>
        <dbReference type="EMBL" id="MBB2922723.1"/>
    </source>
</evidence>
<evidence type="ECO:0000259" key="1">
    <source>
        <dbReference type="PROSITE" id="PS51857"/>
    </source>
</evidence>
<dbReference type="CDD" id="cd04458">
    <property type="entry name" value="CSP_CDS"/>
    <property type="match status" value="1"/>
</dbReference>
<dbReference type="Pfam" id="PF00313">
    <property type="entry name" value="CSD"/>
    <property type="match status" value="1"/>
</dbReference>
<reference evidence="2 3" key="2">
    <citation type="submission" date="2020-08" db="EMBL/GenBank/DDBJ databases">
        <authorList>
            <person name="Partida-Martinez L."/>
            <person name="Huntemann M."/>
            <person name="Clum A."/>
            <person name="Wang J."/>
            <person name="Palaniappan K."/>
            <person name="Ritter S."/>
            <person name="Chen I.-M."/>
            <person name="Stamatis D."/>
            <person name="Reddy T."/>
            <person name="O'Malley R."/>
            <person name="Daum C."/>
            <person name="Shapiro N."/>
            <person name="Ivanova N."/>
            <person name="Kyrpides N."/>
            <person name="Woyke T."/>
        </authorList>
    </citation>
    <scope>NUCLEOTIDE SEQUENCE [LARGE SCALE GENOMIC DNA]</scope>
    <source>
        <strain evidence="2 3">RAS26</strain>
    </source>
</reference>
<organism evidence="2 3">
    <name type="scientific">Cellulomonas cellasea</name>
    <dbReference type="NCBI Taxonomy" id="43670"/>
    <lineage>
        <taxon>Bacteria</taxon>
        <taxon>Bacillati</taxon>
        <taxon>Actinomycetota</taxon>
        <taxon>Actinomycetes</taxon>
        <taxon>Micrococcales</taxon>
        <taxon>Cellulomonadaceae</taxon>
        <taxon>Cellulomonas</taxon>
    </lineage>
</organism>
<sequence>MLGTIKWFDAERGFGFIAYDGGEAFVHVSSILDLKPGRPVMFDVVSSEHGPIAMDVSLGGSGGSQLGGAPRRTVPAQDGDGFRGCAWRSSQRDVRAAEGAAPSSDGPDLMVFDGAVATIPCRIVYIFVEGELSRGKYMVTRYSDEQYLDDFFTLSALLTEKYGEPHEINDIWRDSTYRSDSSMYARAISYGHLSLYRTWSLPHTDVDLGITAEDYSISLVVQYQSKALAAADEAQLNAARLKDL</sequence>